<gene>
    <name evidence="1" type="ORF">DFR58_107157</name>
</gene>
<dbReference type="Proteomes" id="UP000253034">
    <property type="component" value="Unassembled WGS sequence"/>
</dbReference>
<keyword evidence="2" id="KW-1185">Reference proteome</keyword>
<dbReference type="AlphaFoldDB" id="A0A369B7W2"/>
<protein>
    <recommendedName>
        <fullName evidence="3">WYL domain-containing protein</fullName>
    </recommendedName>
</protein>
<dbReference type="OrthoDB" id="2112405at2"/>
<evidence type="ECO:0000313" key="2">
    <source>
        <dbReference type="Proteomes" id="UP000253034"/>
    </source>
</evidence>
<dbReference type="RefSeq" id="WP_114297316.1">
    <property type="nucleotide sequence ID" value="NZ_QPJT01000007.1"/>
</dbReference>
<comment type="caution">
    <text evidence="1">The sequence shown here is derived from an EMBL/GenBank/DDBJ whole genome shotgun (WGS) entry which is preliminary data.</text>
</comment>
<accession>A0A369B7W2</accession>
<reference evidence="1 2" key="1">
    <citation type="submission" date="2018-07" db="EMBL/GenBank/DDBJ databases">
        <title>Genomic Encyclopedia of Type Strains, Phase IV (KMG-IV): sequencing the most valuable type-strain genomes for metagenomic binning, comparative biology and taxonomic classification.</title>
        <authorList>
            <person name="Goeker M."/>
        </authorList>
    </citation>
    <scope>NUCLEOTIDE SEQUENCE [LARGE SCALE GENOMIC DNA]</scope>
    <source>
        <strain evidence="1 2">DSM 27016</strain>
    </source>
</reference>
<dbReference type="EMBL" id="QPJT01000007">
    <property type="protein sequence ID" value="RCX17610.1"/>
    <property type="molecule type" value="Genomic_DNA"/>
</dbReference>
<sequence length="70" mass="8116">MIDKILRDSLTRGWVVTIIYYKDGKITKRNIEVKAVSGDRVMAYCHLRGGIRMFSLKNIFAADYCRKMAN</sequence>
<evidence type="ECO:0000313" key="1">
    <source>
        <dbReference type="EMBL" id="RCX17610.1"/>
    </source>
</evidence>
<proteinExistence type="predicted"/>
<evidence type="ECO:0008006" key="3">
    <source>
        <dbReference type="Google" id="ProtNLM"/>
    </source>
</evidence>
<organism evidence="1 2">
    <name type="scientific">Anaerobacterium chartisolvens</name>
    <dbReference type="NCBI Taxonomy" id="1297424"/>
    <lineage>
        <taxon>Bacteria</taxon>
        <taxon>Bacillati</taxon>
        <taxon>Bacillota</taxon>
        <taxon>Clostridia</taxon>
        <taxon>Eubacteriales</taxon>
        <taxon>Oscillospiraceae</taxon>
        <taxon>Anaerobacterium</taxon>
    </lineage>
</organism>
<name>A0A369B7W2_9FIRM</name>